<dbReference type="Gene3D" id="2.60.120.40">
    <property type="match status" value="1"/>
</dbReference>
<sequence>MMDGKECQCPMPTCHVTYPGKYKTKVAFSAMCTTNLINDNAAADLTFQKTLTNLGRGFDDVSSFHAPVDGTYFFTFAIHTGVRTARVYLRTNAGYVNGAYGTPVGQTSTNQAILRLQKGDRVWLQQQPNGYTISLAENIHVSFKDSFCMKINRHVNRQKMACSIASSHMHAHARAHT</sequence>
<dbReference type="GeneID" id="106156505"/>
<dbReference type="PROSITE" id="PS50871">
    <property type="entry name" value="C1Q"/>
    <property type="match status" value="1"/>
</dbReference>
<dbReference type="InterPro" id="IPR050822">
    <property type="entry name" value="Cerebellin_Synaptic_Org"/>
</dbReference>
<dbReference type="InterPro" id="IPR008983">
    <property type="entry name" value="Tumour_necrosis_fac-like_dom"/>
</dbReference>
<keyword evidence="2" id="KW-0964">Secreted</keyword>
<evidence type="ECO:0000256" key="2">
    <source>
        <dbReference type="ARBA" id="ARBA00022525"/>
    </source>
</evidence>
<dbReference type="PANTHER" id="PTHR22923:SF116">
    <property type="entry name" value="C1Q DOMAIN-CONTAINING PROTEIN"/>
    <property type="match status" value="1"/>
</dbReference>
<accession>A0A1S3HMD0</accession>
<evidence type="ECO:0000259" key="4">
    <source>
        <dbReference type="PROSITE" id="PS50871"/>
    </source>
</evidence>
<dbReference type="Pfam" id="PF00386">
    <property type="entry name" value="C1q"/>
    <property type="match status" value="1"/>
</dbReference>
<dbReference type="RefSeq" id="XP_013387240.1">
    <property type="nucleotide sequence ID" value="XM_013531786.1"/>
</dbReference>
<evidence type="ECO:0000256" key="1">
    <source>
        <dbReference type="ARBA" id="ARBA00004613"/>
    </source>
</evidence>
<evidence type="ECO:0000313" key="5">
    <source>
        <dbReference type="Proteomes" id="UP000085678"/>
    </source>
</evidence>
<gene>
    <name evidence="6" type="primary">LOC106156505</name>
</gene>
<dbReference type="AlphaFoldDB" id="A0A1S3HMD0"/>
<dbReference type="GO" id="GO:0005576">
    <property type="term" value="C:extracellular region"/>
    <property type="evidence" value="ECO:0007669"/>
    <property type="project" value="UniProtKB-SubCell"/>
</dbReference>
<protein>
    <submittedName>
        <fullName evidence="6">Complement C1q tumor necrosis factor-related protein 3-like</fullName>
    </submittedName>
</protein>
<evidence type="ECO:0000313" key="6">
    <source>
        <dbReference type="RefSeq" id="XP_013387240.1"/>
    </source>
</evidence>
<dbReference type="PRINTS" id="PR00007">
    <property type="entry name" value="COMPLEMNTC1Q"/>
</dbReference>
<dbReference type="InterPro" id="IPR001073">
    <property type="entry name" value="C1q_dom"/>
</dbReference>
<dbReference type="SUPFAM" id="SSF49842">
    <property type="entry name" value="TNF-like"/>
    <property type="match status" value="1"/>
</dbReference>
<name>A0A1S3HMD0_LINAN</name>
<keyword evidence="5" id="KW-1185">Reference proteome</keyword>
<organism evidence="5 6">
    <name type="scientific">Lingula anatina</name>
    <name type="common">Brachiopod</name>
    <name type="synonym">Lingula unguis</name>
    <dbReference type="NCBI Taxonomy" id="7574"/>
    <lineage>
        <taxon>Eukaryota</taxon>
        <taxon>Metazoa</taxon>
        <taxon>Spiralia</taxon>
        <taxon>Lophotrochozoa</taxon>
        <taxon>Brachiopoda</taxon>
        <taxon>Linguliformea</taxon>
        <taxon>Lingulata</taxon>
        <taxon>Lingulida</taxon>
        <taxon>Linguloidea</taxon>
        <taxon>Lingulidae</taxon>
        <taxon>Lingula</taxon>
    </lineage>
</organism>
<dbReference type="InParanoid" id="A0A1S3HMD0"/>
<evidence type="ECO:0000256" key="3">
    <source>
        <dbReference type="ARBA" id="ARBA00022729"/>
    </source>
</evidence>
<feature type="domain" description="C1q" evidence="4">
    <location>
        <begin position="21"/>
        <end position="159"/>
    </location>
</feature>
<keyword evidence="3" id="KW-0732">Signal</keyword>
<dbReference type="PANTHER" id="PTHR22923">
    <property type="entry name" value="CEREBELLIN-RELATED"/>
    <property type="match status" value="1"/>
</dbReference>
<comment type="subcellular location">
    <subcellularLocation>
        <location evidence="1">Secreted</location>
    </subcellularLocation>
</comment>
<dbReference type="Proteomes" id="UP000085678">
    <property type="component" value="Unplaced"/>
</dbReference>
<dbReference type="SMART" id="SM00110">
    <property type="entry name" value="C1Q"/>
    <property type="match status" value="1"/>
</dbReference>
<reference evidence="6" key="1">
    <citation type="submission" date="2025-08" db="UniProtKB">
        <authorList>
            <consortium name="RefSeq"/>
        </authorList>
    </citation>
    <scope>IDENTIFICATION</scope>
    <source>
        <tissue evidence="6">Gonads</tissue>
    </source>
</reference>
<dbReference type="KEGG" id="lak:106156505"/>
<proteinExistence type="predicted"/>
<dbReference type="OrthoDB" id="10071402at2759"/>